<reference evidence="2 3" key="1">
    <citation type="submission" date="2024-06" db="EMBL/GenBank/DDBJ databases">
        <title>A chromosome-level genome assembly of beet webworm, Loxostege sticticalis.</title>
        <authorList>
            <person name="Zhang Y."/>
        </authorList>
    </citation>
    <scope>NUCLEOTIDE SEQUENCE [LARGE SCALE GENOMIC DNA]</scope>
    <source>
        <strain evidence="2">AQ026</strain>
        <tissue evidence="2">Whole body</tissue>
    </source>
</reference>
<sequence>MVTETTTENECWFEDILSVKELKPIVRQSLKNVIEKEGFTTYKVKVKDISTEGGNYLGILQTVTVKGKSDDGDKQLNLFLKNIVTVGESNSVLNSSDAYLREGFFYKNVLKQFSKIQEKYNIPQDEKINAVKVYDDSNGEVIIMDDISDAGYKTYDRCDVVSLKFAELSIEQLAKLHAMSFVLRKEHPKYFENNVKTLSTLFKFNVNFETHVRRIFDKAVETLEGDAKHKLDRFFSSALEKYKKYMDVPADQAVCLCHADFRANNILVKEIEGDPIAVIPVDYQLMNYGYPVTDFLYFIFAGTDQEFRKNHLEDLKELYWRTLDTFLSKFGIEAKEVYSRKQFEEEYRELLDYGLLSFLALMPFIFAKNDDIPDMENGLGDMSLNLDERFKERLREIVDDYIQWGYL</sequence>
<dbReference type="PANTHER" id="PTHR11012:SF54">
    <property type="entry name" value="CHK KINASE-LIKE DOMAIN-CONTAINING PROTEIN"/>
    <property type="match status" value="1"/>
</dbReference>
<dbReference type="SUPFAM" id="SSF56112">
    <property type="entry name" value="Protein kinase-like (PK-like)"/>
    <property type="match status" value="1"/>
</dbReference>
<dbReference type="Pfam" id="PF02958">
    <property type="entry name" value="EcKL"/>
    <property type="match status" value="1"/>
</dbReference>
<protein>
    <recommendedName>
        <fullName evidence="1">CHK kinase-like domain-containing protein</fullName>
    </recommendedName>
</protein>
<dbReference type="SMART" id="SM00587">
    <property type="entry name" value="CHK"/>
    <property type="match status" value="1"/>
</dbReference>
<evidence type="ECO:0000259" key="1">
    <source>
        <dbReference type="SMART" id="SM00587"/>
    </source>
</evidence>
<dbReference type="PANTHER" id="PTHR11012">
    <property type="entry name" value="PROTEIN KINASE-LIKE DOMAIN-CONTAINING"/>
    <property type="match status" value="1"/>
</dbReference>
<dbReference type="InterPro" id="IPR004119">
    <property type="entry name" value="EcKL"/>
</dbReference>
<gene>
    <name evidence="2" type="ORF">ABMA27_004160</name>
</gene>
<dbReference type="EMBL" id="JBEUOH010000016">
    <property type="protein sequence ID" value="KAL0871634.1"/>
    <property type="molecule type" value="Genomic_DNA"/>
</dbReference>
<comment type="caution">
    <text evidence="2">The sequence shown here is derived from an EMBL/GenBank/DDBJ whole genome shotgun (WGS) entry which is preliminary data.</text>
</comment>
<accession>A0ABR3HMJ7</accession>
<proteinExistence type="predicted"/>
<evidence type="ECO:0000313" key="3">
    <source>
        <dbReference type="Proteomes" id="UP001549920"/>
    </source>
</evidence>
<dbReference type="InterPro" id="IPR011009">
    <property type="entry name" value="Kinase-like_dom_sf"/>
</dbReference>
<name>A0ABR3HMJ7_LOXSC</name>
<feature type="domain" description="CHK kinase-like" evidence="1">
    <location>
        <begin position="142"/>
        <end position="329"/>
    </location>
</feature>
<keyword evidence="3" id="KW-1185">Reference proteome</keyword>
<dbReference type="Proteomes" id="UP001549920">
    <property type="component" value="Unassembled WGS sequence"/>
</dbReference>
<evidence type="ECO:0000313" key="2">
    <source>
        <dbReference type="EMBL" id="KAL0871634.1"/>
    </source>
</evidence>
<organism evidence="2 3">
    <name type="scientific">Loxostege sticticalis</name>
    <name type="common">Beet webworm moth</name>
    <dbReference type="NCBI Taxonomy" id="481309"/>
    <lineage>
        <taxon>Eukaryota</taxon>
        <taxon>Metazoa</taxon>
        <taxon>Ecdysozoa</taxon>
        <taxon>Arthropoda</taxon>
        <taxon>Hexapoda</taxon>
        <taxon>Insecta</taxon>
        <taxon>Pterygota</taxon>
        <taxon>Neoptera</taxon>
        <taxon>Endopterygota</taxon>
        <taxon>Lepidoptera</taxon>
        <taxon>Glossata</taxon>
        <taxon>Ditrysia</taxon>
        <taxon>Pyraloidea</taxon>
        <taxon>Crambidae</taxon>
        <taxon>Pyraustinae</taxon>
        <taxon>Loxostege</taxon>
    </lineage>
</organism>
<dbReference type="Gene3D" id="3.90.1200.10">
    <property type="match status" value="1"/>
</dbReference>
<dbReference type="InterPro" id="IPR015897">
    <property type="entry name" value="CHK_kinase-like"/>
</dbReference>